<dbReference type="InterPro" id="IPR036680">
    <property type="entry name" value="SPOR-like_sf"/>
</dbReference>
<keyword evidence="1" id="KW-0812">Transmembrane</keyword>
<keyword evidence="1" id="KW-0997">Cell inner membrane</keyword>
<keyword evidence="1" id="KW-0131">Cell cycle</keyword>
<dbReference type="Proteomes" id="UP001223683">
    <property type="component" value="Chromosome"/>
</dbReference>
<dbReference type="NCBIfam" id="TIGR02223">
    <property type="entry name" value="ftsN"/>
    <property type="match status" value="1"/>
</dbReference>
<dbReference type="Gene3D" id="3.30.70.1070">
    <property type="entry name" value="Sporulation related repeat"/>
    <property type="match status" value="1"/>
</dbReference>
<dbReference type="GO" id="GO:0032153">
    <property type="term" value="C:cell division site"/>
    <property type="evidence" value="ECO:0007669"/>
    <property type="project" value="UniProtKB-UniRule"/>
</dbReference>
<dbReference type="SUPFAM" id="SSF110997">
    <property type="entry name" value="Sporulation related repeat"/>
    <property type="match status" value="1"/>
</dbReference>
<keyword evidence="1" id="KW-1003">Cell membrane</keyword>
<dbReference type="InterPro" id="IPR052521">
    <property type="entry name" value="Cell_div_SPOR-domain"/>
</dbReference>
<feature type="domain" description="SPOR" evidence="4">
    <location>
        <begin position="244"/>
        <end position="319"/>
    </location>
</feature>
<comment type="subcellular location">
    <subcellularLocation>
        <location evidence="1">Cell inner membrane</location>
        <topology evidence="1">Single-pass type II membrane protein</topology>
    </subcellularLocation>
    <text evidence="1">Localizes to the septum. Localizes to the midcell via interaction with the early cell division protein FtsA and via the periplasmic SPOR domain.</text>
</comment>
<feature type="region of interest" description="Disordered" evidence="3">
    <location>
        <begin position="1"/>
        <end position="32"/>
    </location>
</feature>
<dbReference type="PANTHER" id="PTHR38687:SF2">
    <property type="entry name" value="CELL DIVISION PROTEIN FTSN"/>
    <property type="match status" value="1"/>
</dbReference>
<sequence length="321" mass="34835">MAQRDYVSRGRASGAKRKSNSRGKKRRSGSGVSRTMMVLALAVLATFAGGLYFLTQHKPDGDTLLPAASQHPKNGLPPKPEERWRYIKELENRQVGVTAPTEPSGGAPLQGQPQLTDEQRQLLEQMQADMRQAPTQLSEVPYNDQTPPTVTPHNSRLPEQRYAQQTPTPQSTYQEPVRQPAPAPRNPFSQSQTSARPSPAPTPPPVSREREKERSAPVTNAAPAPVQTAREKPVEKPAEKPAEKASGQKWLIQCGSFRNTDQAESVRAQLAFGGIESRITSGGSWHRVLLGPYASRPAADKMIGRLKGNGMSGCITLAAGG</sequence>
<feature type="region of interest" description="Disordered" evidence="3">
    <location>
        <begin position="137"/>
        <end position="247"/>
    </location>
</feature>
<accession>A0AAQ3H4V0</accession>
<comment type="similarity">
    <text evidence="1">Belongs to the FtsN family.</text>
</comment>
<evidence type="ECO:0000259" key="4">
    <source>
        <dbReference type="PROSITE" id="PS51724"/>
    </source>
</evidence>
<dbReference type="RefSeq" id="WP_071818545.1">
    <property type="nucleotide sequence ID" value="NC_013508.1"/>
</dbReference>
<dbReference type="EMBL" id="CP118390">
    <property type="protein sequence ID" value="WDU90982.1"/>
    <property type="molecule type" value="Genomic_DNA"/>
</dbReference>
<keyword evidence="1" id="KW-1015">Disulfide bond</keyword>
<dbReference type="GeneID" id="72530196"/>
<comment type="function">
    <text evidence="1">Essential cell division protein that activates septal peptidoglycan synthesis and constriction of the cell. Acts on both sides of the membrane, via interaction with FtsA in the cytoplasm and interaction with the FtsQBL complex in the periplasm. These interactions may induce a conformational switch in both FtsA and FtsQBL, leading to septal peptidoglycan synthesis by FtsI and associated synthases.</text>
</comment>
<dbReference type="PANTHER" id="PTHR38687">
    <property type="entry name" value="CELL DIVISION PROTEIN DEDD-RELATED"/>
    <property type="match status" value="1"/>
</dbReference>
<evidence type="ECO:0000256" key="2">
    <source>
        <dbReference type="NCBIfam" id="TIGR02223"/>
    </source>
</evidence>
<evidence type="ECO:0000256" key="1">
    <source>
        <dbReference type="HAMAP-Rule" id="MF_02039"/>
    </source>
</evidence>
<dbReference type="GO" id="GO:0042834">
    <property type="term" value="F:peptidoglycan binding"/>
    <property type="evidence" value="ECO:0007669"/>
    <property type="project" value="InterPro"/>
</dbReference>
<dbReference type="GO" id="GO:0000917">
    <property type="term" value="P:division septum assembly"/>
    <property type="evidence" value="ECO:0007669"/>
    <property type="project" value="UniProtKB-KW"/>
</dbReference>
<feature type="compositionally biased region" description="Polar residues" evidence="3">
    <location>
        <begin position="137"/>
        <end position="154"/>
    </location>
</feature>
<proteinExistence type="inferred from homology"/>
<keyword evidence="1" id="KW-0717">Septation</keyword>
<dbReference type="GO" id="GO:0005886">
    <property type="term" value="C:plasma membrane"/>
    <property type="evidence" value="ECO:0007669"/>
    <property type="project" value="UniProtKB-SubCell"/>
</dbReference>
<feature type="disulfide bond" evidence="1">
    <location>
        <begin position="254"/>
        <end position="314"/>
    </location>
</feature>
<keyword evidence="1" id="KW-1133">Transmembrane helix</keyword>
<feature type="compositionally biased region" description="Basic and acidic residues" evidence="3">
    <location>
        <begin position="229"/>
        <end position="243"/>
    </location>
</feature>
<evidence type="ECO:0000256" key="3">
    <source>
        <dbReference type="SAM" id="MobiDB-lite"/>
    </source>
</evidence>
<organism evidence="5 6">
    <name type="scientific">Edwardsiella piscicida</name>
    <dbReference type="NCBI Taxonomy" id="1263550"/>
    <lineage>
        <taxon>Bacteria</taxon>
        <taxon>Pseudomonadati</taxon>
        <taxon>Pseudomonadota</taxon>
        <taxon>Gammaproteobacteria</taxon>
        <taxon>Enterobacterales</taxon>
        <taxon>Hafniaceae</taxon>
        <taxon>Edwardsiella</taxon>
    </lineage>
</organism>
<dbReference type="GO" id="GO:0043093">
    <property type="term" value="P:FtsZ-dependent cytokinesis"/>
    <property type="evidence" value="ECO:0007669"/>
    <property type="project" value="UniProtKB-UniRule"/>
</dbReference>
<keyword evidence="1" id="KW-0472">Membrane</keyword>
<protein>
    <recommendedName>
        <fullName evidence="1 2">Cell division protein FtsN</fullName>
    </recommendedName>
</protein>
<name>A0AAQ3H4V0_EDWPI</name>
<keyword evidence="1 5" id="KW-0132">Cell division</keyword>
<gene>
    <name evidence="1 5" type="primary">ftsN</name>
    <name evidence="5" type="ORF">PWJ79_16505</name>
</gene>
<comment type="subunit">
    <text evidence="1">Interacts with FtsA via its N-terminal cytoplasmic domain.</text>
</comment>
<dbReference type="InterPro" id="IPR011930">
    <property type="entry name" value="FtsN"/>
</dbReference>
<feature type="transmembrane region" description="Helical" evidence="1">
    <location>
        <begin position="32"/>
        <end position="54"/>
    </location>
</feature>
<feature type="compositionally biased region" description="Basic residues" evidence="3">
    <location>
        <begin position="14"/>
        <end position="28"/>
    </location>
</feature>
<dbReference type="HAMAP" id="MF_02039">
    <property type="entry name" value="FtsN_entero"/>
    <property type="match status" value="1"/>
</dbReference>
<evidence type="ECO:0000313" key="5">
    <source>
        <dbReference type="EMBL" id="WDU90982.1"/>
    </source>
</evidence>
<evidence type="ECO:0000313" key="6">
    <source>
        <dbReference type="Proteomes" id="UP001223683"/>
    </source>
</evidence>
<feature type="compositionally biased region" description="Polar residues" evidence="3">
    <location>
        <begin position="162"/>
        <end position="174"/>
    </location>
</feature>
<dbReference type="InterPro" id="IPR007730">
    <property type="entry name" value="SPOR-like_dom"/>
</dbReference>
<dbReference type="Pfam" id="PF05036">
    <property type="entry name" value="SPOR"/>
    <property type="match status" value="1"/>
</dbReference>
<dbReference type="AlphaFoldDB" id="A0AAQ3H4V0"/>
<dbReference type="PROSITE" id="PS51724">
    <property type="entry name" value="SPOR"/>
    <property type="match status" value="1"/>
</dbReference>
<reference evidence="5" key="1">
    <citation type="submission" date="2022-10" db="EMBL/GenBank/DDBJ databases">
        <title>Complete genome of Ep21-8.</title>
        <authorList>
            <person name="Kang Y.-R."/>
            <person name="Kim D.-H."/>
        </authorList>
    </citation>
    <scope>NUCLEOTIDE SEQUENCE</scope>
    <source>
        <strain evidence="5">Ep21-8</strain>
    </source>
</reference>